<gene>
    <name evidence="1" type="ORF">GcC1_154010</name>
</gene>
<proteinExistence type="predicted"/>
<comment type="caution">
    <text evidence="1">The sequence shown here is derived from an EMBL/GenBank/DDBJ whole genome shotgun (WGS) entry which is preliminary data.</text>
</comment>
<name>A0A420HVZ5_9PEZI</name>
<dbReference type="EMBL" id="MCBR01015474">
    <property type="protein sequence ID" value="RKF61623.1"/>
    <property type="molecule type" value="Genomic_DNA"/>
</dbReference>
<sequence>MSFTAPGYSSSIESFQSSSEILSSAKLPEQPLFKKVQDAKMNEKNIGNTNEELLTLLSKKKEAKWPEWDGKSESLRPYLFELRVKIEEDRHLLGSNRA</sequence>
<accession>A0A420HVZ5</accession>
<reference evidence="1 2" key="1">
    <citation type="journal article" date="2018" name="BMC Genomics">
        <title>Comparative genome analyses reveal sequence features reflecting distinct modes of host-adaptation between dicot and monocot powdery mildew.</title>
        <authorList>
            <person name="Wu Y."/>
            <person name="Ma X."/>
            <person name="Pan Z."/>
            <person name="Kale S.D."/>
            <person name="Song Y."/>
            <person name="King H."/>
            <person name="Zhang Q."/>
            <person name="Presley C."/>
            <person name="Deng X."/>
            <person name="Wei C.I."/>
            <person name="Xiao S."/>
        </authorList>
    </citation>
    <scope>NUCLEOTIDE SEQUENCE [LARGE SCALE GENOMIC DNA]</scope>
    <source>
        <strain evidence="1">UCSC1</strain>
    </source>
</reference>
<dbReference type="Proteomes" id="UP000285405">
    <property type="component" value="Unassembled WGS sequence"/>
</dbReference>
<organism evidence="1 2">
    <name type="scientific">Golovinomyces cichoracearum</name>
    <dbReference type="NCBI Taxonomy" id="62708"/>
    <lineage>
        <taxon>Eukaryota</taxon>
        <taxon>Fungi</taxon>
        <taxon>Dikarya</taxon>
        <taxon>Ascomycota</taxon>
        <taxon>Pezizomycotina</taxon>
        <taxon>Leotiomycetes</taxon>
        <taxon>Erysiphales</taxon>
        <taxon>Erysiphaceae</taxon>
        <taxon>Golovinomyces</taxon>
    </lineage>
</organism>
<evidence type="ECO:0000313" key="2">
    <source>
        <dbReference type="Proteomes" id="UP000285405"/>
    </source>
</evidence>
<protein>
    <submittedName>
        <fullName evidence="1">Uncharacterized protein</fullName>
    </submittedName>
</protein>
<dbReference type="AlphaFoldDB" id="A0A420HVZ5"/>
<feature type="non-terminal residue" evidence="1">
    <location>
        <position position="98"/>
    </location>
</feature>
<evidence type="ECO:0000313" key="1">
    <source>
        <dbReference type="EMBL" id="RKF61623.1"/>
    </source>
</evidence>